<dbReference type="EMBL" id="BGPR01001939">
    <property type="protein sequence ID" value="GBM64666.1"/>
    <property type="molecule type" value="Genomic_DNA"/>
</dbReference>
<gene>
    <name evidence="1" type="ORF">AVEN_215936_1</name>
</gene>
<protein>
    <submittedName>
        <fullName evidence="1">Uncharacterized protein</fullName>
    </submittedName>
</protein>
<dbReference type="AlphaFoldDB" id="A0A4Y2HH26"/>
<evidence type="ECO:0000313" key="1">
    <source>
        <dbReference type="EMBL" id="GBM64666.1"/>
    </source>
</evidence>
<comment type="caution">
    <text evidence="1">The sequence shown here is derived from an EMBL/GenBank/DDBJ whole genome shotgun (WGS) entry which is preliminary data.</text>
</comment>
<keyword evidence="2" id="KW-1185">Reference proteome</keyword>
<reference evidence="1 2" key="1">
    <citation type="journal article" date="2019" name="Sci. Rep.">
        <title>Orb-weaving spider Araneus ventricosus genome elucidates the spidroin gene catalogue.</title>
        <authorList>
            <person name="Kono N."/>
            <person name="Nakamura H."/>
            <person name="Ohtoshi R."/>
            <person name="Moran D.A.P."/>
            <person name="Shinohara A."/>
            <person name="Yoshida Y."/>
            <person name="Fujiwara M."/>
            <person name="Mori M."/>
            <person name="Tomita M."/>
            <person name="Arakawa K."/>
        </authorList>
    </citation>
    <scope>NUCLEOTIDE SEQUENCE [LARGE SCALE GENOMIC DNA]</scope>
</reference>
<evidence type="ECO:0000313" key="2">
    <source>
        <dbReference type="Proteomes" id="UP000499080"/>
    </source>
</evidence>
<organism evidence="1 2">
    <name type="scientific">Araneus ventricosus</name>
    <name type="common">Orbweaver spider</name>
    <name type="synonym">Epeira ventricosa</name>
    <dbReference type="NCBI Taxonomy" id="182803"/>
    <lineage>
        <taxon>Eukaryota</taxon>
        <taxon>Metazoa</taxon>
        <taxon>Ecdysozoa</taxon>
        <taxon>Arthropoda</taxon>
        <taxon>Chelicerata</taxon>
        <taxon>Arachnida</taxon>
        <taxon>Araneae</taxon>
        <taxon>Araneomorphae</taxon>
        <taxon>Entelegynae</taxon>
        <taxon>Araneoidea</taxon>
        <taxon>Araneidae</taxon>
        <taxon>Araneus</taxon>
    </lineage>
</organism>
<proteinExistence type="predicted"/>
<sequence length="120" mass="13769">MEIKETLFPPMLSLIIYCPTTQDPFATRQRQNEPHSINMVVVMFRDSTMPNMGSALPAMHLNCMRLDWADREHASLPSSFFIPGSGVKNYGNRREGYICSSRVVISFAEPVYEFEKLYLT</sequence>
<accession>A0A4Y2HH26</accession>
<name>A0A4Y2HH26_ARAVE</name>
<dbReference type="Proteomes" id="UP000499080">
    <property type="component" value="Unassembled WGS sequence"/>
</dbReference>